<evidence type="ECO:0000313" key="3">
    <source>
        <dbReference type="EMBL" id="EHG99611.1"/>
    </source>
</evidence>
<keyword evidence="4" id="KW-1185">Reference proteome</keyword>
<reference evidence="3 4" key="1">
    <citation type="submission" date="2011-03" db="EMBL/GenBank/DDBJ databases">
        <authorList>
            <person name="Weinstock G."/>
            <person name="Sodergren E."/>
            <person name="Clifton S."/>
            <person name="Fulton L."/>
            <person name="Fulton B."/>
            <person name="Courtney L."/>
            <person name="Fronick C."/>
            <person name="Harrison M."/>
            <person name="Strong C."/>
            <person name="Farmer C."/>
            <person name="Delahaunty K."/>
            <person name="Markovic C."/>
            <person name="Hall O."/>
            <person name="Minx P."/>
            <person name="Tomlinson C."/>
            <person name="Mitreva M."/>
            <person name="Hou S."/>
            <person name="Chen J."/>
            <person name="Wollam A."/>
            <person name="Pepin K.H."/>
            <person name="Johnson M."/>
            <person name="Bhonagiri V."/>
            <person name="Zhang X."/>
            <person name="Suruliraj S."/>
            <person name="Warren W."/>
            <person name="Chinwalla A."/>
            <person name="Mardis E.R."/>
            <person name="Wilson R.K."/>
        </authorList>
    </citation>
    <scope>NUCLEOTIDE SEQUENCE [LARGE SCALE GENOMIC DNA]</scope>
    <source>
        <strain evidence="3 4">YIT 11840</strain>
    </source>
</reference>
<dbReference type="Proteomes" id="UP000003598">
    <property type="component" value="Unassembled WGS sequence"/>
</dbReference>
<accession>G5ST56</accession>
<name>G5ST56_9BACT</name>
<dbReference type="PATRIC" id="fig|762968.3.peg.2279"/>
<dbReference type="HOGENOM" id="CLU_857504_0_0_10"/>
<protein>
    <submittedName>
        <fullName evidence="3">Uncharacterized protein</fullName>
    </submittedName>
</protein>
<dbReference type="eggNOG" id="ENOG5033FTJ">
    <property type="taxonomic scope" value="Bacteria"/>
</dbReference>
<feature type="signal peptide" evidence="2">
    <location>
        <begin position="1"/>
        <end position="19"/>
    </location>
</feature>
<dbReference type="PROSITE" id="PS51257">
    <property type="entry name" value="PROKAR_LIPOPROTEIN"/>
    <property type="match status" value="1"/>
</dbReference>
<dbReference type="EMBL" id="AFFY01000035">
    <property type="protein sequence ID" value="EHG99611.1"/>
    <property type="molecule type" value="Genomic_DNA"/>
</dbReference>
<evidence type="ECO:0000313" key="4">
    <source>
        <dbReference type="Proteomes" id="UP000003598"/>
    </source>
</evidence>
<dbReference type="GeneID" id="93557942"/>
<dbReference type="RefSeq" id="WP_008621155.1">
    <property type="nucleotide sequence ID" value="NZ_JH376607.1"/>
</dbReference>
<evidence type="ECO:0000256" key="2">
    <source>
        <dbReference type="SAM" id="SignalP"/>
    </source>
</evidence>
<feature type="region of interest" description="Disordered" evidence="1">
    <location>
        <begin position="20"/>
        <end position="45"/>
    </location>
</feature>
<evidence type="ECO:0000256" key="1">
    <source>
        <dbReference type="SAM" id="MobiDB-lite"/>
    </source>
</evidence>
<sequence length="324" mass="36457">MKKHLLWTCCLLAVGFASCSDDDEKKTDPTPPGDQATTTPDVSQDLGIQFPVTSINGSWEVFNYTDGKLTSGTLSNPNGTFTISHNPLTIKVEMQYGDSGDESSVETYTNIKVNDKGFATSATYQSTDVYDGETEKTNGQATMAYDADGHITEKQVNSTGPGYTENYKITYTWNNGNLLSVQVEDRYSDNEESGVLTTIYKYTYGEGQPNPGIYFDGMWYMTYDFMWYAGLFGKTTKDIPTSVKYTEIEDGQVYYEYEKTLVPHYNENGSLASLEYWNAAGYVERTYTFGYNGQAVEAYVDPAQKSLETRRAHRIHRKAKPIRY</sequence>
<dbReference type="OrthoDB" id="1068575at2"/>
<gene>
    <name evidence="3" type="ORF">HMPREF9441_02556</name>
</gene>
<comment type="caution">
    <text evidence="3">The sequence shown here is derived from an EMBL/GenBank/DDBJ whole genome shotgun (WGS) entry which is preliminary data.</text>
</comment>
<dbReference type="CDD" id="cd12871">
    <property type="entry name" value="Bacuni_01323_like"/>
    <property type="match status" value="1"/>
</dbReference>
<dbReference type="AlphaFoldDB" id="G5ST56"/>
<feature type="chain" id="PRO_5003484462" evidence="2">
    <location>
        <begin position="20"/>
        <end position="324"/>
    </location>
</feature>
<organism evidence="3 4">
    <name type="scientific">Paraprevotella clara YIT 11840</name>
    <dbReference type="NCBI Taxonomy" id="762968"/>
    <lineage>
        <taxon>Bacteria</taxon>
        <taxon>Pseudomonadati</taxon>
        <taxon>Bacteroidota</taxon>
        <taxon>Bacteroidia</taxon>
        <taxon>Bacteroidales</taxon>
        <taxon>Prevotellaceae</taxon>
        <taxon>Paraprevotella</taxon>
    </lineage>
</organism>
<proteinExistence type="predicted"/>
<keyword evidence="2" id="KW-0732">Signal</keyword>
<dbReference type="STRING" id="762968.HMPREF9441_02556"/>